<proteinExistence type="predicted"/>
<dbReference type="InterPro" id="IPR036188">
    <property type="entry name" value="FAD/NAD-bd_sf"/>
</dbReference>
<reference evidence="3 4" key="1">
    <citation type="submission" date="2019-06" db="EMBL/GenBank/DDBJ databases">
        <title>Whole genome shotgun sequence of Cellulomonas uda NBRC 3747.</title>
        <authorList>
            <person name="Hosoyama A."/>
            <person name="Uohara A."/>
            <person name="Ohji S."/>
            <person name="Ichikawa N."/>
        </authorList>
    </citation>
    <scope>NUCLEOTIDE SEQUENCE [LARGE SCALE GENOMIC DNA]</scope>
    <source>
        <strain evidence="3 4">NBRC 3747</strain>
    </source>
</reference>
<evidence type="ECO:0000313" key="3">
    <source>
        <dbReference type="EMBL" id="GEA80031.1"/>
    </source>
</evidence>
<gene>
    <name evidence="3" type="ORF">CUD01_04750</name>
</gene>
<protein>
    <submittedName>
        <fullName evidence="3">FAD-dependent oxidoreductase</fullName>
    </submittedName>
</protein>
<dbReference type="RefSeq" id="WP_141318431.1">
    <property type="nucleotide sequence ID" value="NZ_BJLP01000005.1"/>
</dbReference>
<evidence type="ECO:0000256" key="1">
    <source>
        <dbReference type="SAM" id="MobiDB-lite"/>
    </source>
</evidence>
<dbReference type="EMBL" id="BJLP01000005">
    <property type="protein sequence ID" value="GEA80031.1"/>
    <property type="molecule type" value="Genomic_DNA"/>
</dbReference>
<name>A0A4Y3K671_CELUD</name>
<dbReference type="Proteomes" id="UP000315842">
    <property type="component" value="Unassembled WGS sequence"/>
</dbReference>
<evidence type="ECO:0000259" key="2">
    <source>
        <dbReference type="Pfam" id="PF01266"/>
    </source>
</evidence>
<dbReference type="InterPro" id="IPR006076">
    <property type="entry name" value="FAD-dep_OxRdtase"/>
</dbReference>
<accession>A0A4Y3K671</accession>
<comment type="caution">
    <text evidence="3">The sequence shown here is derived from an EMBL/GenBank/DDBJ whole genome shotgun (WGS) entry which is preliminary data.</text>
</comment>
<dbReference type="PANTHER" id="PTHR13847">
    <property type="entry name" value="SARCOSINE DEHYDROGENASE-RELATED"/>
    <property type="match status" value="1"/>
</dbReference>
<sequence>MDLRALLRPTDAADDPAPWVDEAATPRPALDGDTTCDVLVVGAGLTGLWAAYYLLEADPALDVLLVERGTTGQDERGIGACSARVGLDADGIAQRYGDAAAHDARAVLRDAVVEVGGVAAVEEVECGFRFGGELVVAGDDEALARLARQATAATRWGDETHVLDAAALADHVGVEGAVGGTWSPEAARLDPGALARGLRDALLARGARVVDATAVARVSAGAAVTTHGTVRAARIVDTRPSGASRGAATLATAPLPEATWAAVGLARGEVLAHCDGLRVVREPAGRLVAGCAPAARRGTRAVGAAARSADALHAALVALLPVLADAPVTHAWQRPLAAPGALPSVGLQAEHAWARSGGTGPAAANVAGRTLAELVTGTQSALTRAPWVRRG</sequence>
<organism evidence="3 4">
    <name type="scientific">Cellulomonas uda</name>
    <dbReference type="NCBI Taxonomy" id="1714"/>
    <lineage>
        <taxon>Bacteria</taxon>
        <taxon>Bacillati</taxon>
        <taxon>Actinomycetota</taxon>
        <taxon>Actinomycetes</taxon>
        <taxon>Micrococcales</taxon>
        <taxon>Cellulomonadaceae</taxon>
        <taxon>Cellulomonas</taxon>
    </lineage>
</organism>
<dbReference type="PANTHER" id="PTHR13847:SF281">
    <property type="entry name" value="FAD DEPENDENT OXIDOREDUCTASE DOMAIN-CONTAINING PROTEIN"/>
    <property type="match status" value="1"/>
</dbReference>
<dbReference type="Gene3D" id="3.30.9.10">
    <property type="entry name" value="D-Amino Acid Oxidase, subunit A, domain 2"/>
    <property type="match status" value="1"/>
</dbReference>
<dbReference type="AlphaFoldDB" id="A0A4Y3K671"/>
<evidence type="ECO:0000313" key="4">
    <source>
        <dbReference type="Proteomes" id="UP000315842"/>
    </source>
</evidence>
<dbReference type="Pfam" id="PF01266">
    <property type="entry name" value="DAO"/>
    <property type="match status" value="1"/>
</dbReference>
<dbReference type="GO" id="GO:0005737">
    <property type="term" value="C:cytoplasm"/>
    <property type="evidence" value="ECO:0007669"/>
    <property type="project" value="TreeGrafter"/>
</dbReference>
<dbReference type="Gene3D" id="3.50.50.60">
    <property type="entry name" value="FAD/NAD(P)-binding domain"/>
    <property type="match status" value="1"/>
</dbReference>
<feature type="region of interest" description="Disordered" evidence="1">
    <location>
        <begin position="1"/>
        <end position="21"/>
    </location>
</feature>
<keyword evidence="4" id="KW-1185">Reference proteome</keyword>
<dbReference type="SUPFAM" id="SSF51905">
    <property type="entry name" value="FAD/NAD(P)-binding domain"/>
    <property type="match status" value="1"/>
</dbReference>
<feature type="domain" description="FAD dependent oxidoreductase" evidence="2">
    <location>
        <begin position="37"/>
        <end position="374"/>
    </location>
</feature>